<gene>
    <name evidence="1" type="ORF">MtrunA17_Chr4g0025001</name>
</gene>
<proteinExistence type="predicted"/>
<evidence type="ECO:0000313" key="1">
    <source>
        <dbReference type="EMBL" id="RHN60363.1"/>
    </source>
</evidence>
<name>A0A396I6J5_MEDTR</name>
<protein>
    <submittedName>
        <fullName evidence="1">Uncharacterized protein</fullName>
    </submittedName>
</protein>
<reference evidence="2" key="1">
    <citation type="journal article" date="2018" name="Nat. Plants">
        <title>Whole-genome landscape of Medicago truncatula symbiotic genes.</title>
        <authorList>
            <person name="Pecrix Y."/>
            <person name="Staton S.E."/>
            <person name="Sallet E."/>
            <person name="Lelandais-Briere C."/>
            <person name="Moreau S."/>
            <person name="Carrere S."/>
            <person name="Blein T."/>
            <person name="Jardinaud M.F."/>
            <person name="Latrasse D."/>
            <person name="Zouine M."/>
            <person name="Zahm M."/>
            <person name="Kreplak J."/>
            <person name="Mayjonade B."/>
            <person name="Satge C."/>
            <person name="Perez M."/>
            <person name="Cauet S."/>
            <person name="Marande W."/>
            <person name="Chantry-Darmon C."/>
            <person name="Lopez-Roques C."/>
            <person name="Bouchez O."/>
            <person name="Berard A."/>
            <person name="Debelle F."/>
            <person name="Munos S."/>
            <person name="Bendahmane A."/>
            <person name="Berges H."/>
            <person name="Niebel A."/>
            <person name="Buitink J."/>
            <person name="Frugier F."/>
            <person name="Benhamed M."/>
            <person name="Crespi M."/>
            <person name="Gouzy J."/>
            <person name="Gamas P."/>
        </authorList>
    </citation>
    <scope>NUCLEOTIDE SEQUENCE [LARGE SCALE GENOMIC DNA]</scope>
    <source>
        <strain evidence="2">cv. Jemalong A17</strain>
    </source>
</reference>
<dbReference type="Proteomes" id="UP000265566">
    <property type="component" value="Chromosome 4"/>
</dbReference>
<evidence type="ECO:0000313" key="2">
    <source>
        <dbReference type="Proteomes" id="UP000265566"/>
    </source>
</evidence>
<sequence length="85" mass="9779">MFVLWLSLSCIKRALEEKKLARDVARNSERLAMHNFHEKTALVEVFSKVFDHRMANSAKSIEKDHRALKAKVGDEDVPEKSLEAK</sequence>
<dbReference type="EMBL" id="PSQE01000004">
    <property type="protein sequence ID" value="RHN60363.1"/>
    <property type="molecule type" value="Genomic_DNA"/>
</dbReference>
<accession>A0A396I6J5</accession>
<dbReference type="AlphaFoldDB" id="A0A396I6J5"/>
<comment type="caution">
    <text evidence="1">The sequence shown here is derived from an EMBL/GenBank/DDBJ whole genome shotgun (WGS) entry which is preliminary data.</text>
</comment>
<dbReference type="Gramene" id="rna22668">
    <property type="protein sequence ID" value="RHN60363.1"/>
    <property type="gene ID" value="gene22668"/>
</dbReference>
<organism evidence="1 2">
    <name type="scientific">Medicago truncatula</name>
    <name type="common">Barrel medic</name>
    <name type="synonym">Medicago tribuloides</name>
    <dbReference type="NCBI Taxonomy" id="3880"/>
    <lineage>
        <taxon>Eukaryota</taxon>
        <taxon>Viridiplantae</taxon>
        <taxon>Streptophyta</taxon>
        <taxon>Embryophyta</taxon>
        <taxon>Tracheophyta</taxon>
        <taxon>Spermatophyta</taxon>
        <taxon>Magnoliopsida</taxon>
        <taxon>eudicotyledons</taxon>
        <taxon>Gunneridae</taxon>
        <taxon>Pentapetalae</taxon>
        <taxon>rosids</taxon>
        <taxon>fabids</taxon>
        <taxon>Fabales</taxon>
        <taxon>Fabaceae</taxon>
        <taxon>Papilionoideae</taxon>
        <taxon>50 kb inversion clade</taxon>
        <taxon>NPAAA clade</taxon>
        <taxon>Hologalegina</taxon>
        <taxon>IRL clade</taxon>
        <taxon>Trifolieae</taxon>
        <taxon>Medicago</taxon>
    </lineage>
</organism>